<dbReference type="Pfam" id="PF12625">
    <property type="entry name" value="Arabinose_bd"/>
    <property type="match status" value="1"/>
</dbReference>
<keyword evidence="2" id="KW-0238">DNA-binding</keyword>
<reference evidence="5" key="1">
    <citation type="journal article" date="2020" name="mSystems">
        <title>Genome- and Community-Level Interaction Insights into Carbon Utilization and Element Cycling Functions of Hydrothermarchaeota in Hydrothermal Sediment.</title>
        <authorList>
            <person name="Zhou Z."/>
            <person name="Liu Y."/>
            <person name="Xu W."/>
            <person name="Pan J."/>
            <person name="Luo Z.H."/>
            <person name="Li M."/>
        </authorList>
    </citation>
    <scope>NUCLEOTIDE SEQUENCE [LARGE SCALE GENOMIC DNA]</scope>
    <source>
        <strain evidence="5">SpSt-418</strain>
    </source>
</reference>
<comment type="caution">
    <text evidence="5">The sequence shown here is derived from an EMBL/GenBank/DDBJ whole genome shotgun (WGS) entry which is preliminary data.</text>
</comment>
<dbReference type="InterPro" id="IPR018060">
    <property type="entry name" value="HTH_AraC"/>
</dbReference>
<keyword evidence="3" id="KW-0804">Transcription</keyword>
<accession>A0A7C3KHC9</accession>
<sequence length="339" mass="38079">MNAIPLVRANVVLPVVKFLDQIRAPTEQFLRQSGLSVEALDHPEALIPLYCGFTFLETAARSEGIEHLGVLVSQQVQIADLGLFGKILSQSLTLYDLLHTVSALLTTTYNSGARAWITQQDDRIWFNHQFINHADLNNQQAQYFACLLYLKIIQLVVGTDWHPTDLHFQTSKLHGLEKIEAFFQSRVHFNQPNNAIGFHKSLLHLPLQRQVNDCLSFSQQEQVYENVQSSAPAPDFSGSLRQLIRSQLSSGEPDVALAAAAAGLSIRSFQRQLTEAGLSYSHLVDQVRFELAMAWLKDPSIQIVDIALNLGYTNPANFTRAFKRWAGITPRTFRHSAMQ</sequence>
<evidence type="ECO:0000256" key="2">
    <source>
        <dbReference type="ARBA" id="ARBA00023125"/>
    </source>
</evidence>
<dbReference type="SUPFAM" id="SSF46689">
    <property type="entry name" value="Homeodomain-like"/>
    <property type="match status" value="1"/>
</dbReference>
<dbReference type="AlphaFoldDB" id="A0A7C3KHC9"/>
<keyword evidence="1" id="KW-0805">Transcription regulation</keyword>
<dbReference type="PANTHER" id="PTHR47894">
    <property type="entry name" value="HTH-TYPE TRANSCRIPTIONAL REGULATOR GADX"/>
    <property type="match status" value="1"/>
</dbReference>
<dbReference type="SMART" id="SM00342">
    <property type="entry name" value="HTH_ARAC"/>
    <property type="match status" value="1"/>
</dbReference>
<dbReference type="Gene3D" id="1.10.10.60">
    <property type="entry name" value="Homeodomain-like"/>
    <property type="match status" value="1"/>
</dbReference>
<name>A0A7C3KHC9_9CYAN</name>
<protein>
    <submittedName>
        <fullName evidence="5">AraC family transcriptional regulator</fullName>
    </submittedName>
</protein>
<gene>
    <name evidence="5" type="ORF">ENR64_22595</name>
</gene>
<evidence type="ECO:0000256" key="1">
    <source>
        <dbReference type="ARBA" id="ARBA00023015"/>
    </source>
</evidence>
<evidence type="ECO:0000256" key="3">
    <source>
        <dbReference type="ARBA" id="ARBA00023163"/>
    </source>
</evidence>
<dbReference type="GO" id="GO:0000976">
    <property type="term" value="F:transcription cis-regulatory region binding"/>
    <property type="evidence" value="ECO:0007669"/>
    <property type="project" value="TreeGrafter"/>
</dbReference>
<dbReference type="Pfam" id="PF12833">
    <property type="entry name" value="HTH_18"/>
    <property type="match status" value="1"/>
</dbReference>
<dbReference type="PROSITE" id="PS01124">
    <property type="entry name" value="HTH_ARAC_FAMILY_2"/>
    <property type="match status" value="1"/>
</dbReference>
<organism evidence="5">
    <name type="scientific">Oscillatoriales cyanobacterium SpSt-418</name>
    <dbReference type="NCBI Taxonomy" id="2282169"/>
    <lineage>
        <taxon>Bacteria</taxon>
        <taxon>Bacillati</taxon>
        <taxon>Cyanobacteriota</taxon>
        <taxon>Cyanophyceae</taxon>
        <taxon>Oscillatoriophycideae</taxon>
        <taxon>Oscillatoriales</taxon>
    </lineage>
</organism>
<dbReference type="GO" id="GO:0003700">
    <property type="term" value="F:DNA-binding transcription factor activity"/>
    <property type="evidence" value="ECO:0007669"/>
    <property type="project" value="InterPro"/>
</dbReference>
<dbReference type="PRINTS" id="PR00032">
    <property type="entry name" value="HTHARAC"/>
</dbReference>
<dbReference type="EMBL" id="DSRU01000324">
    <property type="protein sequence ID" value="HFN00484.1"/>
    <property type="molecule type" value="Genomic_DNA"/>
</dbReference>
<dbReference type="InterPro" id="IPR009057">
    <property type="entry name" value="Homeodomain-like_sf"/>
</dbReference>
<dbReference type="PANTHER" id="PTHR47894:SF4">
    <property type="entry name" value="HTH-TYPE TRANSCRIPTIONAL REGULATOR GADX"/>
    <property type="match status" value="1"/>
</dbReference>
<proteinExistence type="predicted"/>
<dbReference type="InterPro" id="IPR020449">
    <property type="entry name" value="Tscrpt_reg_AraC-type_HTH"/>
</dbReference>
<evidence type="ECO:0000259" key="4">
    <source>
        <dbReference type="PROSITE" id="PS01124"/>
    </source>
</evidence>
<evidence type="ECO:0000313" key="5">
    <source>
        <dbReference type="EMBL" id="HFN00484.1"/>
    </source>
</evidence>
<dbReference type="GO" id="GO:0005829">
    <property type="term" value="C:cytosol"/>
    <property type="evidence" value="ECO:0007669"/>
    <property type="project" value="TreeGrafter"/>
</dbReference>
<dbReference type="InterPro" id="IPR032687">
    <property type="entry name" value="AraC-type_N"/>
</dbReference>
<feature type="domain" description="HTH araC/xylS-type" evidence="4">
    <location>
        <begin position="238"/>
        <end position="336"/>
    </location>
</feature>